<dbReference type="GO" id="GO:0046872">
    <property type="term" value="F:metal ion binding"/>
    <property type="evidence" value="ECO:0007669"/>
    <property type="project" value="UniProtKB-KW"/>
</dbReference>
<keyword evidence="3" id="KW-0479">Metal-binding</keyword>
<evidence type="ECO:0000256" key="1">
    <source>
        <dbReference type="ARBA" id="ARBA00001947"/>
    </source>
</evidence>
<organism evidence="9 10">
    <name type="scientific">Phocaeicola vulgatus</name>
    <name type="common">Bacteroides vulgatus</name>
    <dbReference type="NCBI Taxonomy" id="821"/>
    <lineage>
        <taxon>Bacteria</taxon>
        <taxon>Pseudomonadati</taxon>
        <taxon>Bacteroidota</taxon>
        <taxon>Bacteroidia</taxon>
        <taxon>Bacteroidales</taxon>
        <taxon>Bacteroidaceae</taxon>
        <taxon>Phocaeicola</taxon>
    </lineage>
</organism>
<dbReference type="Gene3D" id="3.20.20.140">
    <property type="entry name" value="Metal-dependent hydrolases"/>
    <property type="match status" value="2"/>
</dbReference>
<sequence length="739" mass="86807">MDFPRNILKALFYEIELDHVANAIVQKYKSDDFLFKKIVEIMSILMPAFTKSELKLLADMEKQKWKKDCDTIGKCVLESLMNAIKELSVNNTSSLLKVQFNNLLRWRETSLFLGEDLLICAILSKNSPQIKNDFSWQEVLTHDNHELNTLLQTNDLCDLHLHFSSSYAAFDLQWIQWMNCKYSGKEDGNESKWIQIAMTIRFKIFSYLECKKADWIGIENILSWEDNMIHTQTTSLYDDINFAILCSQKINNDGDYSYWDYAIRTDISTLNNSPYTLLWGERKLLYSYLFEFNNGKDPNIKKLATAFYMYCIIKINNRKNYILTNKFVGLENFQDHNNKHCDVGDNIKDKYVIQSSLEGNSKIKIEPRFSISFENAEKKMARKSNTNFFMPFFSDNLFANQQTDRIAFTISIPKPKNKSREGWSKNRTETQKTFEIFLHKFYKKADDNQIPIVGVDFAGADWKSRPYFFSPLVRYGRENGFDNFTYHIGEDFYDLIDGLRAVDEVLVFLNWNGHNRLAHLNSLFVDVEKYYETRHWNMIIPQQILLDNLIWIQKWTDKLCVKLEDDVEKLFIQKIEDCFKDLKCEKYLSFESYMGNFEIRGFEDTYLLETVAENYNKLTQITAWHILKSHKFLSLLEKIQTSLLQTIINKNIHIETCPSSNFLIGRFDKYDSVPTANLYKYIDKASISINTDIKGTVATSLVNEYSLMALALEKKGIEKTEIHQYLKKIMNASHTRKFT</sequence>
<comment type="cofactor">
    <cofactor evidence="1">
        <name>Zn(2+)</name>
        <dbReference type="ChEBI" id="CHEBI:29105"/>
    </cofactor>
</comment>
<dbReference type="Pfam" id="PF00962">
    <property type="entry name" value="A_deaminase"/>
    <property type="match status" value="1"/>
</dbReference>
<evidence type="ECO:0000256" key="2">
    <source>
        <dbReference type="ARBA" id="ARBA00006676"/>
    </source>
</evidence>
<dbReference type="RefSeq" id="WP_118171125.1">
    <property type="nucleotide sequence ID" value="NZ_QSJM01000054.1"/>
</dbReference>
<dbReference type="AlphaFoldDB" id="A0A414H1I8"/>
<dbReference type="InterPro" id="IPR006330">
    <property type="entry name" value="Ado/ade_deaminase"/>
</dbReference>
<proteinExistence type="inferred from homology"/>
<evidence type="ECO:0000313" key="10">
    <source>
        <dbReference type="Proteomes" id="UP000283429"/>
    </source>
</evidence>
<evidence type="ECO:0000256" key="6">
    <source>
        <dbReference type="ARBA" id="ARBA00023080"/>
    </source>
</evidence>
<feature type="domain" description="Adenosine deaminase" evidence="8">
    <location>
        <begin position="642"/>
        <end position="733"/>
    </location>
</feature>
<keyword evidence="6" id="KW-0546">Nucleotide metabolism</keyword>
<evidence type="ECO:0000259" key="8">
    <source>
        <dbReference type="Pfam" id="PF00962"/>
    </source>
</evidence>
<comment type="similarity">
    <text evidence="2">Belongs to the metallo-dependent hydrolases superfamily. Adenosine and AMP deaminases family.</text>
</comment>
<evidence type="ECO:0000256" key="3">
    <source>
        <dbReference type="ARBA" id="ARBA00022723"/>
    </source>
</evidence>
<evidence type="ECO:0000256" key="4">
    <source>
        <dbReference type="ARBA" id="ARBA00022801"/>
    </source>
</evidence>
<accession>A0A414H1I8</accession>
<keyword evidence="5" id="KW-0862">Zinc</keyword>
<evidence type="ECO:0000256" key="5">
    <source>
        <dbReference type="ARBA" id="ARBA00022833"/>
    </source>
</evidence>
<evidence type="ECO:0000256" key="7">
    <source>
        <dbReference type="ARBA" id="ARBA00048787"/>
    </source>
</evidence>
<reference evidence="9 10" key="1">
    <citation type="submission" date="2018-08" db="EMBL/GenBank/DDBJ databases">
        <title>A genome reference for cultivated species of the human gut microbiota.</title>
        <authorList>
            <person name="Zou Y."/>
            <person name="Xue W."/>
            <person name="Luo G."/>
        </authorList>
    </citation>
    <scope>NUCLEOTIDE SEQUENCE [LARGE SCALE GENOMIC DNA]</scope>
    <source>
        <strain evidence="9 10">AM30-40</strain>
    </source>
</reference>
<dbReference type="GO" id="GO:0046103">
    <property type="term" value="P:inosine biosynthetic process"/>
    <property type="evidence" value="ECO:0007669"/>
    <property type="project" value="TreeGrafter"/>
</dbReference>
<dbReference type="Proteomes" id="UP000283429">
    <property type="component" value="Unassembled WGS sequence"/>
</dbReference>
<dbReference type="PANTHER" id="PTHR11409">
    <property type="entry name" value="ADENOSINE DEAMINASE"/>
    <property type="match status" value="1"/>
</dbReference>
<protein>
    <recommendedName>
        <fullName evidence="8">Adenosine deaminase domain-containing protein</fullName>
    </recommendedName>
</protein>
<dbReference type="PANTHER" id="PTHR11409:SF42">
    <property type="entry name" value="ADENOSINE DEAMINASE-LIKE PROTEIN"/>
    <property type="match status" value="1"/>
</dbReference>
<dbReference type="GO" id="GO:0006154">
    <property type="term" value="P:adenosine catabolic process"/>
    <property type="evidence" value="ECO:0007669"/>
    <property type="project" value="TreeGrafter"/>
</dbReference>
<comment type="catalytic activity">
    <reaction evidence="7">
        <text>N(6)-methyl-AMP + H2O + H(+) = IMP + methylamine</text>
        <dbReference type="Rhea" id="RHEA:16001"/>
        <dbReference type="ChEBI" id="CHEBI:15377"/>
        <dbReference type="ChEBI" id="CHEBI:15378"/>
        <dbReference type="ChEBI" id="CHEBI:58053"/>
        <dbReference type="ChEBI" id="CHEBI:59338"/>
        <dbReference type="ChEBI" id="CHEBI:144842"/>
    </reaction>
    <physiologicalReaction direction="left-to-right" evidence="7">
        <dbReference type="Rhea" id="RHEA:16002"/>
    </physiologicalReaction>
</comment>
<dbReference type="GO" id="GO:0004000">
    <property type="term" value="F:adenosine deaminase activity"/>
    <property type="evidence" value="ECO:0007669"/>
    <property type="project" value="TreeGrafter"/>
</dbReference>
<comment type="caution">
    <text evidence="9">The sequence shown here is derived from an EMBL/GenBank/DDBJ whole genome shotgun (WGS) entry which is preliminary data.</text>
</comment>
<evidence type="ECO:0000313" key="9">
    <source>
        <dbReference type="EMBL" id="RHD76724.1"/>
    </source>
</evidence>
<name>A0A414H1I8_PHOVU</name>
<dbReference type="SUPFAM" id="SSF51556">
    <property type="entry name" value="Metallo-dependent hydrolases"/>
    <property type="match status" value="1"/>
</dbReference>
<keyword evidence="4" id="KW-0378">Hydrolase</keyword>
<dbReference type="InterPro" id="IPR032466">
    <property type="entry name" value="Metal_Hydrolase"/>
</dbReference>
<dbReference type="GO" id="GO:0009117">
    <property type="term" value="P:nucleotide metabolic process"/>
    <property type="evidence" value="ECO:0007669"/>
    <property type="project" value="UniProtKB-KW"/>
</dbReference>
<gene>
    <name evidence="9" type="ORF">DW783_16150</name>
</gene>
<dbReference type="InterPro" id="IPR001365">
    <property type="entry name" value="A_deaminase_dom"/>
</dbReference>
<dbReference type="EMBL" id="QSJM01000054">
    <property type="protein sequence ID" value="RHD76724.1"/>
    <property type="molecule type" value="Genomic_DNA"/>
</dbReference>